<protein>
    <submittedName>
        <fullName evidence="1">Uncharacterized protein</fullName>
    </submittedName>
</protein>
<reference evidence="1" key="1">
    <citation type="submission" date="2020-06" db="EMBL/GenBank/DDBJ databases">
        <authorList>
            <person name="Li T."/>
            <person name="Hu X."/>
            <person name="Zhang T."/>
            <person name="Song X."/>
            <person name="Zhang H."/>
            <person name="Dai N."/>
            <person name="Sheng W."/>
            <person name="Hou X."/>
            <person name="Wei L."/>
        </authorList>
    </citation>
    <scope>NUCLEOTIDE SEQUENCE</scope>
    <source>
        <strain evidence="1">G02</strain>
        <tissue evidence="1">Leaf</tissue>
    </source>
</reference>
<feature type="non-terminal residue" evidence="1">
    <location>
        <position position="1"/>
    </location>
</feature>
<dbReference type="EMBL" id="JACGWJ010000444">
    <property type="protein sequence ID" value="KAL0292313.1"/>
    <property type="molecule type" value="Genomic_DNA"/>
</dbReference>
<name>A0AAW2JFM1_SESRA</name>
<proteinExistence type="predicted"/>
<sequence>LLGVISVRSLTSLSLSGSGMCNVAVVRYVPSMSGVHRDCKELIQALWNHEANGTVISTKSFPRMRRQAMFPQCRVSTEVAKGSDHSPFIINLVANVNQDDGRRKKLFHFEAVWTRSTDCEELIQALWNHEADGTAVSRILQRQHKVREGLIGWDKSNFGHVRRRVKELEEQLVKLDIDPISVEGRLLRGQLRNELEEFLSREELMWKQRGKAQWLRKGDRNTPFFHARASAWRCKNSIALLRHGDGELFQGRHSACNLHLFS</sequence>
<gene>
    <name evidence="1" type="ORF">Sradi_6994500</name>
</gene>
<evidence type="ECO:0000313" key="1">
    <source>
        <dbReference type="EMBL" id="KAL0292313.1"/>
    </source>
</evidence>
<comment type="caution">
    <text evidence="1">The sequence shown here is derived from an EMBL/GenBank/DDBJ whole genome shotgun (WGS) entry which is preliminary data.</text>
</comment>
<reference evidence="1" key="2">
    <citation type="journal article" date="2024" name="Plant">
        <title>Genomic evolution and insights into agronomic trait innovations of Sesamum species.</title>
        <authorList>
            <person name="Miao H."/>
            <person name="Wang L."/>
            <person name="Qu L."/>
            <person name="Liu H."/>
            <person name="Sun Y."/>
            <person name="Le M."/>
            <person name="Wang Q."/>
            <person name="Wei S."/>
            <person name="Zheng Y."/>
            <person name="Lin W."/>
            <person name="Duan Y."/>
            <person name="Cao H."/>
            <person name="Xiong S."/>
            <person name="Wang X."/>
            <person name="Wei L."/>
            <person name="Li C."/>
            <person name="Ma Q."/>
            <person name="Ju M."/>
            <person name="Zhao R."/>
            <person name="Li G."/>
            <person name="Mu C."/>
            <person name="Tian Q."/>
            <person name="Mei H."/>
            <person name="Zhang T."/>
            <person name="Gao T."/>
            <person name="Zhang H."/>
        </authorList>
    </citation>
    <scope>NUCLEOTIDE SEQUENCE</scope>
    <source>
        <strain evidence="1">G02</strain>
    </source>
</reference>
<accession>A0AAW2JFM1</accession>
<dbReference type="AlphaFoldDB" id="A0AAW2JFM1"/>
<organism evidence="1">
    <name type="scientific">Sesamum radiatum</name>
    <name type="common">Black benniseed</name>
    <dbReference type="NCBI Taxonomy" id="300843"/>
    <lineage>
        <taxon>Eukaryota</taxon>
        <taxon>Viridiplantae</taxon>
        <taxon>Streptophyta</taxon>
        <taxon>Embryophyta</taxon>
        <taxon>Tracheophyta</taxon>
        <taxon>Spermatophyta</taxon>
        <taxon>Magnoliopsida</taxon>
        <taxon>eudicotyledons</taxon>
        <taxon>Gunneridae</taxon>
        <taxon>Pentapetalae</taxon>
        <taxon>asterids</taxon>
        <taxon>lamiids</taxon>
        <taxon>Lamiales</taxon>
        <taxon>Pedaliaceae</taxon>
        <taxon>Sesamum</taxon>
    </lineage>
</organism>